<evidence type="ECO:0000256" key="4">
    <source>
        <dbReference type="ARBA" id="ARBA00022833"/>
    </source>
</evidence>
<proteinExistence type="predicted"/>
<sequence>MINHMRDKHALIWTCAIVAEKRLTGGSQAGEKGLSDKAVTPSQKNEMLFNIDKLYHCLTRWIVTAHNSFTVVKNNKFIEFVTYLKPALEGHLVQSQAIQDCIFSHAGTMQQQMGQYMHDLPALMAIACNAWTSANQIAFLVITRSWITSDWRSEETLLDFVKLQGAHNSQNMATAVATALTELGIQDKLVALVSDNASSNGMLVQHLLATMERSSSASCWDCDKGHIQCLSHVIHLAVMLLLHGVFAIPPSTDIQDFDPTNQTLSINKVKNILASHNDKARESDDSTEVDPAVNLALAIDKIHKIARIVQSSPQCMELF</sequence>
<keyword evidence="4" id="KW-0862">Zinc</keyword>
<dbReference type="Proteomes" id="UP000663846">
    <property type="component" value="Unassembled WGS sequence"/>
</dbReference>
<dbReference type="InterPro" id="IPR012337">
    <property type="entry name" value="RNaseH-like_sf"/>
</dbReference>
<dbReference type="PANTHER" id="PTHR46481">
    <property type="entry name" value="ZINC FINGER BED DOMAIN-CONTAINING PROTEIN 4"/>
    <property type="match status" value="1"/>
</dbReference>
<evidence type="ECO:0000256" key="5">
    <source>
        <dbReference type="ARBA" id="ARBA00023242"/>
    </source>
</evidence>
<dbReference type="AlphaFoldDB" id="A0A8H3GDD5"/>
<dbReference type="SUPFAM" id="SSF53098">
    <property type="entry name" value="Ribonuclease H-like"/>
    <property type="match status" value="1"/>
</dbReference>
<accession>A0A8H3GDD5</accession>
<evidence type="ECO:0000256" key="1">
    <source>
        <dbReference type="ARBA" id="ARBA00004123"/>
    </source>
</evidence>
<keyword evidence="3" id="KW-0863">Zinc-finger</keyword>
<evidence type="ECO:0000313" key="7">
    <source>
        <dbReference type="Proteomes" id="UP000663846"/>
    </source>
</evidence>
<protein>
    <recommendedName>
        <fullName evidence="8">AC transposase</fullName>
    </recommendedName>
</protein>
<dbReference type="GO" id="GO:0005634">
    <property type="term" value="C:nucleus"/>
    <property type="evidence" value="ECO:0007669"/>
    <property type="project" value="UniProtKB-SubCell"/>
</dbReference>
<evidence type="ECO:0000313" key="6">
    <source>
        <dbReference type="EMBL" id="CAE6447425.1"/>
    </source>
</evidence>
<comment type="caution">
    <text evidence="6">The sequence shown here is derived from an EMBL/GenBank/DDBJ whole genome shotgun (WGS) entry which is preliminary data.</text>
</comment>
<evidence type="ECO:0000256" key="2">
    <source>
        <dbReference type="ARBA" id="ARBA00022723"/>
    </source>
</evidence>
<organism evidence="6 7">
    <name type="scientific">Rhizoctonia solani</name>
    <dbReference type="NCBI Taxonomy" id="456999"/>
    <lineage>
        <taxon>Eukaryota</taxon>
        <taxon>Fungi</taxon>
        <taxon>Dikarya</taxon>
        <taxon>Basidiomycota</taxon>
        <taxon>Agaricomycotina</taxon>
        <taxon>Agaricomycetes</taxon>
        <taxon>Cantharellales</taxon>
        <taxon>Ceratobasidiaceae</taxon>
        <taxon>Rhizoctonia</taxon>
    </lineage>
</organism>
<name>A0A8H3GDD5_9AGAM</name>
<evidence type="ECO:0000256" key="3">
    <source>
        <dbReference type="ARBA" id="ARBA00022771"/>
    </source>
</evidence>
<dbReference type="PANTHER" id="PTHR46481:SF10">
    <property type="entry name" value="ZINC FINGER BED DOMAIN-CONTAINING PROTEIN 39"/>
    <property type="match status" value="1"/>
</dbReference>
<reference evidence="6" key="1">
    <citation type="submission" date="2021-01" db="EMBL/GenBank/DDBJ databases">
        <authorList>
            <person name="Kaushik A."/>
        </authorList>
    </citation>
    <scope>NUCLEOTIDE SEQUENCE</scope>
    <source>
        <strain evidence="6">AG1-1C</strain>
    </source>
</reference>
<dbReference type="InterPro" id="IPR052035">
    <property type="entry name" value="ZnF_BED_domain_contain"/>
</dbReference>
<dbReference type="EMBL" id="CAJMWS010000486">
    <property type="protein sequence ID" value="CAE6447425.1"/>
    <property type="molecule type" value="Genomic_DNA"/>
</dbReference>
<evidence type="ECO:0008006" key="8">
    <source>
        <dbReference type="Google" id="ProtNLM"/>
    </source>
</evidence>
<dbReference type="GO" id="GO:0008270">
    <property type="term" value="F:zinc ion binding"/>
    <property type="evidence" value="ECO:0007669"/>
    <property type="project" value="UniProtKB-KW"/>
</dbReference>
<keyword evidence="2" id="KW-0479">Metal-binding</keyword>
<keyword evidence="5" id="KW-0539">Nucleus</keyword>
<gene>
    <name evidence="6" type="ORF">RDB_LOCUS140273</name>
</gene>
<comment type="subcellular location">
    <subcellularLocation>
        <location evidence="1">Nucleus</location>
    </subcellularLocation>
</comment>